<feature type="transmembrane region" description="Helical" evidence="1">
    <location>
        <begin position="50"/>
        <end position="73"/>
    </location>
</feature>
<feature type="transmembrane region" description="Helical" evidence="1">
    <location>
        <begin position="85"/>
        <end position="106"/>
    </location>
</feature>
<comment type="caution">
    <text evidence="2">The sequence shown here is derived from an EMBL/GenBank/DDBJ whole genome shotgun (WGS) entry which is preliminary data.</text>
</comment>
<reference evidence="2 3" key="1">
    <citation type="submission" date="2021-01" db="EMBL/GenBank/DDBJ databases">
        <title>Whole genome shotgun sequence of Asanoa iriomotensis NBRC 100142.</title>
        <authorList>
            <person name="Komaki H."/>
            <person name="Tamura T."/>
        </authorList>
    </citation>
    <scope>NUCLEOTIDE SEQUENCE [LARGE SCALE GENOMIC DNA]</scope>
    <source>
        <strain evidence="2 3">NBRC 100142</strain>
    </source>
</reference>
<proteinExistence type="predicted"/>
<dbReference type="RefSeq" id="WP_239090537.1">
    <property type="nucleotide sequence ID" value="NZ_BAAALU010000012.1"/>
</dbReference>
<keyword evidence="1" id="KW-0472">Membrane</keyword>
<feature type="transmembrane region" description="Helical" evidence="1">
    <location>
        <begin position="112"/>
        <end position="133"/>
    </location>
</feature>
<protein>
    <recommendedName>
        <fullName evidence="4">Intracellular septation protein A</fullName>
    </recommendedName>
</protein>
<evidence type="ECO:0008006" key="4">
    <source>
        <dbReference type="Google" id="ProtNLM"/>
    </source>
</evidence>
<sequence length="243" mass="25804">MSDPPDDLLWELDTISHDAGPHVIELGAIKPALVRAARLFAETALVPTGILYLVMHTAGLLPALAAVIGWSVLTVTIRWIKGRHLPGTLLVCTGAMVARASVALALSSALVYFVQPVIASVFMAALFLGSALLGRPITRRLARDFVALPLHLRHHAGLQKVFVQTAALWGLGRLVDAGMSIAFLRMGVDAAVLSRGVLSATLTVVMIAICAGWGIRAIRRMPDLSFRFGRPKVPAMTPALAAA</sequence>
<keyword evidence="1" id="KW-1133">Transmembrane helix</keyword>
<accession>A0ABQ4BYS3</accession>
<dbReference type="Proteomes" id="UP000624325">
    <property type="component" value="Unassembled WGS sequence"/>
</dbReference>
<organism evidence="2 3">
    <name type="scientific">Asanoa iriomotensis</name>
    <dbReference type="NCBI Taxonomy" id="234613"/>
    <lineage>
        <taxon>Bacteria</taxon>
        <taxon>Bacillati</taxon>
        <taxon>Actinomycetota</taxon>
        <taxon>Actinomycetes</taxon>
        <taxon>Micromonosporales</taxon>
        <taxon>Micromonosporaceae</taxon>
        <taxon>Asanoa</taxon>
    </lineage>
</organism>
<keyword evidence="1" id="KW-0812">Transmembrane</keyword>
<evidence type="ECO:0000313" key="3">
    <source>
        <dbReference type="Proteomes" id="UP000624325"/>
    </source>
</evidence>
<name>A0ABQ4BYS3_9ACTN</name>
<evidence type="ECO:0000256" key="1">
    <source>
        <dbReference type="SAM" id="Phobius"/>
    </source>
</evidence>
<gene>
    <name evidence="2" type="ORF">Air01nite_13050</name>
</gene>
<evidence type="ECO:0000313" key="2">
    <source>
        <dbReference type="EMBL" id="GIF55210.1"/>
    </source>
</evidence>
<feature type="transmembrane region" description="Helical" evidence="1">
    <location>
        <begin position="196"/>
        <end position="218"/>
    </location>
</feature>
<dbReference type="EMBL" id="BONC01000006">
    <property type="protein sequence ID" value="GIF55210.1"/>
    <property type="molecule type" value="Genomic_DNA"/>
</dbReference>
<keyword evidence="3" id="KW-1185">Reference proteome</keyword>